<dbReference type="OrthoDB" id="5676847at2"/>
<name>A0A2M8S4Z3_9PAST</name>
<comment type="caution">
    <text evidence="1">The sequence shown here is derived from an EMBL/GenBank/DDBJ whole genome shotgun (WGS) entry which is preliminary data.</text>
</comment>
<sequence>MAHDVSVQKAVRSYYVFDRLSLEMAAEKAGVSFGTARRWKANAESNGDNWEKARDVQVMASGGIENIAQGLLAGFLIKYRTLVTELEENTEMTTASKVDALSALADSFAKMTASSKKLLPETSAIANALRVIEMMANLIKTKKPHLLPDFLEMLNELEVLVQKEFK</sequence>
<keyword evidence="1" id="KW-0238">DNA-binding</keyword>
<dbReference type="RefSeq" id="WP_100288136.1">
    <property type="nucleotide sequence ID" value="NZ_PHHA01000003.1"/>
</dbReference>
<evidence type="ECO:0000313" key="2">
    <source>
        <dbReference type="Proteomes" id="UP000229329"/>
    </source>
</evidence>
<dbReference type="Proteomes" id="UP000229329">
    <property type="component" value="Unassembled WGS sequence"/>
</dbReference>
<organism evidence="1 2">
    <name type="scientific">Conservatibacter flavescens</name>
    <dbReference type="NCBI Taxonomy" id="28161"/>
    <lineage>
        <taxon>Bacteria</taxon>
        <taxon>Pseudomonadati</taxon>
        <taxon>Pseudomonadota</taxon>
        <taxon>Gammaproteobacteria</taxon>
        <taxon>Pasteurellales</taxon>
        <taxon>Pasteurellaceae</taxon>
        <taxon>Conservatibacter</taxon>
    </lineage>
</organism>
<evidence type="ECO:0000313" key="1">
    <source>
        <dbReference type="EMBL" id="PJG86204.1"/>
    </source>
</evidence>
<keyword evidence="2" id="KW-1185">Reference proteome</keyword>
<dbReference type="AlphaFoldDB" id="A0A2M8S4Z3"/>
<reference evidence="1 2" key="1">
    <citation type="submission" date="2017-11" db="EMBL/GenBank/DDBJ databases">
        <title>Reclassification of Bisgaard taxon 7 as Conservatibacter flavescens gen. nov., sp. nov.</title>
        <authorList>
            <person name="Christensen H."/>
        </authorList>
    </citation>
    <scope>NUCLEOTIDE SEQUENCE [LARGE SCALE GENOMIC DNA]</scope>
    <source>
        <strain evidence="1 2">7_4</strain>
    </source>
</reference>
<dbReference type="GO" id="GO:0003677">
    <property type="term" value="F:DNA binding"/>
    <property type="evidence" value="ECO:0007669"/>
    <property type="project" value="UniProtKB-KW"/>
</dbReference>
<proteinExistence type="predicted"/>
<dbReference type="Pfam" id="PF08822">
    <property type="entry name" value="DUF1804"/>
    <property type="match status" value="1"/>
</dbReference>
<accession>A0A2M8S4Z3</accession>
<dbReference type="EMBL" id="PHHA01000003">
    <property type="protein sequence ID" value="PJG86204.1"/>
    <property type="molecule type" value="Genomic_DNA"/>
</dbReference>
<protein>
    <submittedName>
        <fullName evidence="1">DNA-binding protein</fullName>
    </submittedName>
</protein>
<dbReference type="InterPro" id="IPR014926">
    <property type="entry name" value="Phage_D3112_Orf24"/>
</dbReference>
<gene>
    <name evidence="1" type="ORF">CVP05_03265</name>
</gene>